<reference evidence="2" key="1">
    <citation type="journal article" date="2019" name="Int. J. Syst. Evol. Microbiol.">
        <title>The Global Catalogue of Microorganisms (GCM) 10K type strain sequencing project: providing services to taxonomists for standard genome sequencing and annotation.</title>
        <authorList>
            <consortium name="The Broad Institute Genomics Platform"/>
            <consortium name="The Broad Institute Genome Sequencing Center for Infectious Disease"/>
            <person name="Wu L."/>
            <person name="Ma J."/>
        </authorList>
    </citation>
    <scope>NUCLEOTIDE SEQUENCE [LARGE SCALE GENOMIC DNA]</scope>
    <source>
        <strain evidence="2">CGMCC 1.12990</strain>
    </source>
</reference>
<proteinExistence type="predicted"/>
<evidence type="ECO:0000313" key="1">
    <source>
        <dbReference type="EMBL" id="GGG51460.1"/>
    </source>
</evidence>
<dbReference type="Proteomes" id="UP000601361">
    <property type="component" value="Unassembled WGS sequence"/>
</dbReference>
<dbReference type="EMBL" id="BMGS01000007">
    <property type="protein sequence ID" value="GGG51460.1"/>
    <property type="molecule type" value="Genomic_DNA"/>
</dbReference>
<sequence length="149" mass="16942">MVEKAILEEAYATVLADAGTPCIVVQLHGFANREQFKHMMNTGLEYFQANTTPQQPWGWIADTRRMSAIHNEIQQWLAQDWNVRAYRAGLREMSIVTSENIIGQLATQQYAQLAVAQPETYVLEPVYYPSLEDAKQGVRKRAARLSAEQ</sequence>
<protein>
    <submittedName>
        <fullName evidence="1">Uncharacterized protein</fullName>
    </submittedName>
</protein>
<evidence type="ECO:0000313" key="2">
    <source>
        <dbReference type="Proteomes" id="UP000601361"/>
    </source>
</evidence>
<organism evidence="1 2">
    <name type="scientific">Hymenobacter glacieicola</name>
    <dbReference type="NCBI Taxonomy" id="1562124"/>
    <lineage>
        <taxon>Bacteria</taxon>
        <taxon>Pseudomonadati</taxon>
        <taxon>Bacteroidota</taxon>
        <taxon>Cytophagia</taxon>
        <taxon>Cytophagales</taxon>
        <taxon>Hymenobacteraceae</taxon>
        <taxon>Hymenobacter</taxon>
    </lineage>
</organism>
<name>A0ABQ1WYS7_9BACT</name>
<accession>A0ABQ1WYS7</accession>
<keyword evidence="2" id="KW-1185">Reference proteome</keyword>
<comment type="caution">
    <text evidence="1">The sequence shown here is derived from an EMBL/GenBank/DDBJ whole genome shotgun (WGS) entry which is preliminary data.</text>
</comment>
<gene>
    <name evidence="1" type="ORF">GCM10011378_29600</name>
</gene>
<dbReference type="RefSeq" id="WP_188558626.1">
    <property type="nucleotide sequence ID" value="NZ_BMGS01000007.1"/>
</dbReference>